<name>A0A8J4T598_9TREM</name>
<proteinExistence type="predicted"/>
<dbReference type="AlphaFoldDB" id="A0A8J4T598"/>
<dbReference type="Proteomes" id="UP000748531">
    <property type="component" value="Unassembled WGS sequence"/>
</dbReference>
<feature type="signal peptide" evidence="2">
    <location>
        <begin position="1"/>
        <end position="21"/>
    </location>
</feature>
<evidence type="ECO:0000256" key="1">
    <source>
        <dbReference type="SAM" id="Phobius"/>
    </source>
</evidence>
<reference evidence="3" key="1">
    <citation type="submission" date="2019-05" db="EMBL/GenBank/DDBJ databases">
        <title>Annotation for the trematode Paragonimus heterotremus.</title>
        <authorList>
            <person name="Choi Y.-J."/>
        </authorList>
    </citation>
    <scope>NUCLEOTIDE SEQUENCE</scope>
    <source>
        <strain evidence="3">LC</strain>
    </source>
</reference>
<keyword evidence="1" id="KW-0812">Transmembrane</keyword>
<organism evidence="3 4">
    <name type="scientific">Paragonimus heterotremus</name>
    <dbReference type="NCBI Taxonomy" id="100268"/>
    <lineage>
        <taxon>Eukaryota</taxon>
        <taxon>Metazoa</taxon>
        <taxon>Spiralia</taxon>
        <taxon>Lophotrochozoa</taxon>
        <taxon>Platyhelminthes</taxon>
        <taxon>Trematoda</taxon>
        <taxon>Digenea</taxon>
        <taxon>Plagiorchiida</taxon>
        <taxon>Troglotremata</taxon>
        <taxon>Troglotrematidae</taxon>
        <taxon>Paragonimus</taxon>
    </lineage>
</organism>
<accession>A0A8J4T598</accession>
<evidence type="ECO:0008006" key="5">
    <source>
        <dbReference type="Google" id="ProtNLM"/>
    </source>
</evidence>
<keyword evidence="4" id="KW-1185">Reference proteome</keyword>
<keyword evidence="1" id="KW-1133">Transmembrane helix</keyword>
<keyword evidence="2" id="KW-0732">Signal</keyword>
<evidence type="ECO:0000256" key="2">
    <source>
        <dbReference type="SAM" id="SignalP"/>
    </source>
</evidence>
<feature type="chain" id="PRO_5035274247" description="MANSC domain-containing protein" evidence="2">
    <location>
        <begin position="22"/>
        <end position="221"/>
    </location>
</feature>
<evidence type="ECO:0000313" key="4">
    <source>
        <dbReference type="Proteomes" id="UP000748531"/>
    </source>
</evidence>
<feature type="transmembrane region" description="Helical" evidence="1">
    <location>
        <begin position="158"/>
        <end position="181"/>
    </location>
</feature>
<dbReference type="OrthoDB" id="6238747at2759"/>
<protein>
    <recommendedName>
        <fullName evidence="5">MANSC domain-containing protein</fullName>
    </recommendedName>
</protein>
<comment type="caution">
    <text evidence="3">The sequence shown here is derived from an EMBL/GenBank/DDBJ whole genome shotgun (WGS) entry which is preliminary data.</text>
</comment>
<dbReference type="EMBL" id="LUCH01005410">
    <property type="protein sequence ID" value="KAF5398104.1"/>
    <property type="molecule type" value="Genomic_DNA"/>
</dbReference>
<evidence type="ECO:0000313" key="3">
    <source>
        <dbReference type="EMBL" id="KAF5398104.1"/>
    </source>
</evidence>
<keyword evidence="1" id="KW-0472">Membrane</keyword>
<sequence>MLISLWHISLFNLCYLMLSEAALSEVEKCSLLFNKQVDTRLFVRPDTTLNVGLFNGNLRLAECWQKCCILKECNIFVHRVQDNECRLYSCQNNDCTFRISPGYSTYVFNGYTGTKLASKDSFLVPVNNKQTNFTSSVVFDLMLVEQTVRTSQFQRASAVTFCVVNVICIFILLLVICVFLYRWCTFSQRTSHHDTRKRGIYQIVEANFQLDSEADKHKMFP</sequence>
<gene>
    <name evidence="3" type="ORF">PHET_08477</name>
</gene>